<proteinExistence type="predicted"/>
<accession>A0A6A6R2S2</accession>
<reference evidence="2" key="1">
    <citation type="journal article" date="2020" name="Stud. Mycol.">
        <title>101 Dothideomycetes genomes: a test case for predicting lifestyles and emergence of pathogens.</title>
        <authorList>
            <person name="Haridas S."/>
            <person name="Albert R."/>
            <person name="Binder M."/>
            <person name="Bloem J."/>
            <person name="Labutti K."/>
            <person name="Salamov A."/>
            <person name="Andreopoulos B."/>
            <person name="Baker S."/>
            <person name="Barry K."/>
            <person name="Bills G."/>
            <person name="Bluhm B."/>
            <person name="Cannon C."/>
            <person name="Castanera R."/>
            <person name="Culley D."/>
            <person name="Daum C."/>
            <person name="Ezra D."/>
            <person name="Gonzalez J."/>
            <person name="Henrissat B."/>
            <person name="Kuo A."/>
            <person name="Liang C."/>
            <person name="Lipzen A."/>
            <person name="Lutzoni F."/>
            <person name="Magnuson J."/>
            <person name="Mondo S."/>
            <person name="Nolan M."/>
            <person name="Ohm R."/>
            <person name="Pangilinan J."/>
            <person name="Park H.-J."/>
            <person name="Ramirez L."/>
            <person name="Alfaro M."/>
            <person name="Sun H."/>
            <person name="Tritt A."/>
            <person name="Yoshinaga Y."/>
            <person name="Zwiers L.-H."/>
            <person name="Turgeon B."/>
            <person name="Goodwin S."/>
            <person name="Spatafora J."/>
            <person name="Crous P."/>
            <person name="Grigoriev I."/>
        </authorList>
    </citation>
    <scope>NUCLEOTIDE SEQUENCE</scope>
    <source>
        <strain evidence="2">CBS 269.34</strain>
    </source>
</reference>
<feature type="compositionally biased region" description="Basic and acidic residues" evidence="1">
    <location>
        <begin position="300"/>
        <end position="309"/>
    </location>
</feature>
<feature type="region of interest" description="Disordered" evidence="1">
    <location>
        <begin position="924"/>
        <end position="954"/>
    </location>
</feature>
<evidence type="ECO:0000313" key="3">
    <source>
        <dbReference type="Proteomes" id="UP000799750"/>
    </source>
</evidence>
<organism evidence="2 3">
    <name type="scientific">Lophium mytilinum</name>
    <dbReference type="NCBI Taxonomy" id="390894"/>
    <lineage>
        <taxon>Eukaryota</taxon>
        <taxon>Fungi</taxon>
        <taxon>Dikarya</taxon>
        <taxon>Ascomycota</taxon>
        <taxon>Pezizomycotina</taxon>
        <taxon>Dothideomycetes</taxon>
        <taxon>Pleosporomycetidae</taxon>
        <taxon>Mytilinidiales</taxon>
        <taxon>Mytilinidiaceae</taxon>
        <taxon>Lophium</taxon>
    </lineage>
</organism>
<keyword evidence="3" id="KW-1185">Reference proteome</keyword>
<dbReference type="Proteomes" id="UP000799750">
    <property type="component" value="Unassembled WGS sequence"/>
</dbReference>
<protein>
    <submittedName>
        <fullName evidence="2">Uncharacterized protein</fullName>
    </submittedName>
</protein>
<feature type="compositionally biased region" description="Polar residues" evidence="1">
    <location>
        <begin position="322"/>
        <end position="336"/>
    </location>
</feature>
<sequence>MSPQCRALELSDPTAKTPCDKPATSTDGRLCSFHARQCHALYKGYKRRNAQLDSLTNLMPSYLASTKTALVNQNFEDVSEEKTLRELHAYLFKRQNILSSVIRGRKLHHSHFFAVDMDYGHEKYLAQLQKEKHTIARALERLGRRTADILYAQRSWFPWVRQCQDDDEAQRENESKKVKLEAQLFRRHQKEVLRHQKEVMAKENQKRAEAFLNEVYTQRLSEMTEAEQEEWDPVQDVAEDERDSYIDLIKYFLMLKDSDSETSDATKFERAGNGNGAGSAPPDTDIPKTTNGAKKKGKKSKADPSKTDPVKTNPAMAEPGNGKTNGTSPEKGSASNIEMETQAQIRSRLKEGVNFIRGGGMHIAGTVEAPLKLMRKSAPMPDNEIDDLLQDIAQIKTLLFCRLLLSHAKLLPVALRVESIEEFLNDAEVTLEDLRDLCLKVEQPGLQEVRDACADFARGDEEEEDQLDDSGAEEEGDETATNHGYRPRKMSRINGLDVGHVYQTKREKAMIKKRQEAQEILEMDDPATSIDFGVITDEGQFSKKKMRIRICGHYIHNYPSEKAMNRGGWFHFCVIAKDSNLFDAITLCRHWDEFFELNVLATYHYFPGTHWMTWVGDRLRNQLMSLGFIPYVQNDVADEFTGYYQSPRRQGRRSHHITEMRNFICGHVKRNDAASRRLIQYLSMETSKVIVLVRDAKTGQVLVTPPDDQLWLVRQKTGLGRAAKNDYDVLKSVGTEFFEAMDSCRRWHFGFTDYYDIYLWDATAGETFPRLYNKLRQMLLKAQRCVQPLDYFNLAGPVIKTLTRDRDTMRARTIKPGEVVESIWDEIHHPETRMRALDINNQEVKIEDSLMSYLYNEADVLEDQILFPEEVLQNRKNELFKDNPNEIQKFERGPPGDLRRFVNDMDTDEELSDDEDHLKITEGEPVLHASQGGEPINDDDAWTDTSDESSMGEEEEKALIAFEFQFKESLANKESLAKDEKEDRVRNLAKPLLDATIRWPSSDTSMIDADMMAIMRLSLTKTDRDYADTSDESMRKEYLRFIDRTKSKIFKDCWHKADLSPGAAETYAELLKVVRKADDYIMSKINMGPYEMLAFMGMASKITQHRRIVPDAFLAYAAIHMFFETTGFLSFALKDSQLDLSESLLLNQAERAKHPPSRRTYKSNKTIDKGFFKVWDDLLRANRRKPGQDVDDIYPLEWDIAVRPIVAHLYKAGVIGNSYAEFVYGKAVPIAEPSRPMDLYIDWRLEIDRPIIPSHIEDPTKLTADTLLDSARKFATSNPGARFSILRLWSAPHFYPLMVGPERRASTSFLDSVGRAWEWKFVPKDMPCSEWSIQYAARMRIDPYKRQLGDQVVLKRDLYLVMGKDADDCKLRSAGVTWAVQTEPWRLEVDFWRSFVGVDLEFLEGLDKEWLD</sequence>
<feature type="region of interest" description="Disordered" evidence="1">
    <location>
        <begin position="1"/>
        <end position="25"/>
    </location>
</feature>
<feature type="region of interest" description="Disordered" evidence="1">
    <location>
        <begin position="264"/>
        <end position="336"/>
    </location>
</feature>
<evidence type="ECO:0000313" key="2">
    <source>
        <dbReference type="EMBL" id="KAF2498113.1"/>
    </source>
</evidence>
<feature type="compositionally biased region" description="Acidic residues" evidence="1">
    <location>
        <begin position="460"/>
        <end position="478"/>
    </location>
</feature>
<feature type="region of interest" description="Disordered" evidence="1">
    <location>
        <begin position="459"/>
        <end position="487"/>
    </location>
</feature>
<evidence type="ECO:0000256" key="1">
    <source>
        <dbReference type="SAM" id="MobiDB-lite"/>
    </source>
</evidence>
<gene>
    <name evidence="2" type="ORF">BU16DRAFT_525675</name>
</gene>
<name>A0A6A6R2S2_9PEZI</name>
<dbReference type="OrthoDB" id="5326588at2759"/>
<dbReference type="EMBL" id="MU004186">
    <property type="protein sequence ID" value="KAF2498113.1"/>
    <property type="molecule type" value="Genomic_DNA"/>
</dbReference>
<feature type="compositionally biased region" description="Acidic residues" evidence="1">
    <location>
        <begin position="936"/>
        <end position="954"/>
    </location>
</feature>